<dbReference type="InterPro" id="IPR050583">
    <property type="entry name" value="Mycobacterial_A85_antigen"/>
</dbReference>
<dbReference type="GO" id="GO:0016787">
    <property type="term" value="F:hydrolase activity"/>
    <property type="evidence" value="ECO:0007669"/>
    <property type="project" value="UniProtKB-KW"/>
</dbReference>
<evidence type="ECO:0000313" key="4">
    <source>
        <dbReference type="Proteomes" id="UP000396862"/>
    </source>
</evidence>
<dbReference type="Proteomes" id="UP000240621">
    <property type="component" value="Unassembled WGS sequence"/>
</dbReference>
<dbReference type="PANTHER" id="PTHR48098:SF6">
    <property type="entry name" value="FERRI-BACILLIBACTIN ESTERASE BESA"/>
    <property type="match status" value="1"/>
</dbReference>
<dbReference type="Pfam" id="PF00756">
    <property type="entry name" value="Esterase"/>
    <property type="match status" value="1"/>
</dbReference>
<keyword evidence="2" id="KW-0378">Hydrolase</keyword>
<accession>A0A2P8CEC6</accession>
<dbReference type="RefSeq" id="WP_106542119.1">
    <property type="nucleotide sequence ID" value="NZ_BLAU01000001.1"/>
</dbReference>
<dbReference type="SUPFAM" id="SSF53474">
    <property type="entry name" value="alpha/beta-Hydrolases"/>
    <property type="match status" value="1"/>
</dbReference>
<dbReference type="InterPro" id="IPR029058">
    <property type="entry name" value="AB_hydrolase_fold"/>
</dbReference>
<dbReference type="PANTHER" id="PTHR48098">
    <property type="entry name" value="ENTEROCHELIN ESTERASE-RELATED"/>
    <property type="match status" value="1"/>
</dbReference>
<organism evidence="2 3">
    <name type="scientific">Prolixibacter denitrificans</name>
    <dbReference type="NCBI Taxonomy" id="1541063"/>
    <lineage>
        <taxon>Bacteria</taxon>
        <taxon>Pseudomonadati</taxon>
        <taxon>Bacteroidota</taxon>
        <taxon>Bacteroidia</taxon>
        <taxon>Marinilabiliales</taxon>
        <taxon>Prolixibacteraceae</taxon>
        <taxon>Prolixibacter</taxon>
    </lineage>
</organism>
<protein>
    <submittedName>
        <fullName evidence="1">Esterase</fullName>
    </submittedName>
    <submittedName>
        <fullName evidence="2">Putative alpha/beta superfamily hydrolase</fullName>
    </submittedName>
</protein>
<name>A0A2P8CEC6_9BACT</name>
<reference evidence="2 3" key="1">
    <citation type="submission" date="2018-03" db="EMBL/GenBank/DDBJ databases">
        <title>Genomic Encyclopedia of Archaeal and Bacterial Type Strains, Phase II (KMG-II): from individual species to whole genera.</title>
        <authorList>
            <person name="Goeker M."/>
        </authorList>
    </citation>
    <scope>NUCLEOTIDE SEQUENCE [LARGE SCALE GENOMIC DNA]</scope>
    <source>
        <strain evidence="2 3">DSM 27267</strain>
    </source>
</reference>
<evidence type="ECO:0000313" key="2">
    <source>
        <dbReference type="EMBL" id="PSK83328.1"/>
    </source>
</evidence>
<dbReference type="InterPro" id="IPR000801">
    <property type="entry name" value="Esterase-like"/>
</dbReference>
<dbReference type="EMBL" id="BLAU01000001">
    <property type="protein sequence ID" value="GET21790.1"/>
    <property type="molecule type" value="Genomic_DNA"/>
</dbReference>
<dbReference type="PROSITE" id="PS51257">
    <property type="entry name" value="PROKAR_LIPOPROTEIN"/>
    <property type="match status" value="1"/>
</dbReference>
<dbReference type="Gene3D" id="3.40.50.1820">
    <property type="entry name" value="alpha/beta hydrolase"/>
    <property type="match status" value="1"/>
</dbReference>
<evidence type="ECO:0000313" key="3">
    <source>
        <dbReference type="Proteomes" id="UP000240621"/>
    </source>
</evidence>
<evidence type="ECO:0000313" key="1">
    <source>
        <dbReference type="EMBL" id="GET21790.1"/>
    </source>
</evidence>
<dbReference type="EMBL" id="PYGC01000004">
    <property type="protein sequence ID" value="PSK83328.1"/>
    <property type="molecule type" value="Genomic_DNA"/>
</dbReference>
<dbReference type="OrthoDB" id="9803578at2"/>
<reference evidence="1 4" key="2">
    <citation type="submission" date="2019-10" db="EMBL/GenBank/DDBJ databases">
        <title>Prolixibacter strains distinguished by the presence of nitrate reductase genes were adept at nitrate-dependent anaerobic corrosion of metallic iron and carbon steel.</title>
        <authorList>
            <person name="Iino T."/>
            <person name="Shono N."/>
            <person name="Ito K."/>
            <person name="Nakamura R."/>
            <person name="Sueoka K."/>
            <person name="Harayama S."/>
            <person name="Ohkuma M."/>
        </authorList>
    </citation>
    <scope>NUCLEOTIDE SEQUENCE [LARGE SCALE GENOMIC DNA]</scope>
    <source>
        <strain evidence="1 4">MIC1-1</strain>
    </source>
</reference>
<comment type="caution">
    <text evidence="2">The sequence shown here is derived from an EMBL/GenBank/DDBJ whole genome shotgun (WGS) entry which is preliminary data.</text>
</comment>
<gene>
    <name evidence="2" type="ORF">CLV93_104258</name>
    <name evidence="1" type="ORF">JCM18694_20360</name>
</gene>
<sequence length="312" mass="35698">MKNNIVVLLFVFLIVGCKAKGTSDPMPKVCSGQVERVAKFPSKYIAARNVDIWLPKGYNKHQKYAVLYMHDGQMLFDSTTTWNKQAWCVDEVVSKLMSEKKIEPCIVVGIWNTGQDRHGDYFPQKPFESLPVSFQDSLLHKVWQAKNIPLFPIGLQSDNYLKFLVKELKPYIDGTYSTYTDPQHTFVMGSSMGGLISMYAICEYPDVFGGAACMSTHWPGTFSLKDNPIPDAFVDYMRQHLPSPDSHRIYFDYGTETLDAMYGPLQQKVDSVMRERGYSKSNWETLKFDGADHSERSWHKRLDVPVTFLLGR</sequence>
<dbReference type="Proteomes" id="UP000396862">
    <property type="component" value="Unassembled WGS sequence"/>
</dbReference>
<proteinExistence type="predicted"/>
<dbReference type="AlphaFoldDB" id="A0A2P8CEC6"/>
<keyword evidence="4" id="KW-1185">Reference proteome</keyword>